<gene>
    <name evidence="2" type="ORF">EXIGUO9Y_110128</name>
</gene>
<dbReference type="AlphaFoldDB" id="A0A653I301"/>
<keyword evidence="1" id="KW-1133">Transmembrane helix</keyword>
<dbReference type="Proteomes" id="UP000439752">
    <property type="component" value="Unassembled WGS sequence"/>
</dbReference>
<keyword evidence="1" id="KW-0472">Membrane</keyword>
<name>A0A653I301_9BACL</name>
<proteinExistence type="predicted"/>
<evidence type="ECO:0000313" key="3">
    <source>
        <dbReference type="Proteomes" id="UP000439752"/>
    </source>
</evidence>
<sequence>MRQKSDTELKGTFIAVFIVAGVIIGMWGSIFLLFTSR</sequence>
<dbReference type="EMBL" id="CABWKQ010000003">
    <property type="protein sequence ID" value="VWX33327.1"/>
    <property type="molecule type" value="Genomic_DNA"/>
</dbReference>
<organism evidence="2 3">
    <name type="scientific">Exiguobacterium oxidotolerans</name>
    <dbReference type="NCBI Taxonomy" id="223958"/>
    <lineage>
        <taxon>Bacteria</taxon>
        <taxon>Bacillati</taxon>
        <taxon>Bacillota</taxon>
        <taxon>Bacilli</taxon>
        <taxon>Bacillales</taxon>
        <taxon>Bacillales Family XII. Incertae Sedis</taxon>
        <taxon>Exiguobacterium</taxon>
    </lineage>
</organism>
<evidence type="ECO:0000313" key="2">
    <source>
        <dbReference type="EMBL" id="VWX33327.1"/>
    </source>
</evidence>
<evidence type="ECO:0000256" key="1">
    <source>
        <dbReference type="SAM" id="Phobius"/>
    </source>
</evidence>
<feature type="transmembrane region" description="Helical" evidence="1">
    <location>
        <begin position="12"/>
        <end position="34"/>
    </location>
</feature>
<accession>A0A653I301</accession>
<keyword evidence="3" id="KW-1185">Reference proteome</keyword>
<reference evidence="2 3" key="1">
    <citation type="submission" date="2019-10" db="EMBL/GenBank/DDBJ databases">
        <authorList>
            <person name="Karimi E."/>
        </authorList>
    </citation>
    <scope>NUCLEOTIDE SEQUENCE [LARGE SCALE GENOMIC DNA]</scope>
    <source>
        <strain evidence="2">Exiguobacterium sp. 9Y</strain>
    </source>
</reference>
<dbReference type="RefSeq" id="WP_152638917.1">
    <property type="nucleotide sequence ID" value="NZ_LR732308.1"/>
</dbReference>
<keyword evidence="1" id="KW-0812">Transmembrane</keyword>
<protein>
    <submittedName>
        <fullName evidence="2">Cytochrome c oxidase subunit II</fullName>
    </submittedName>
</protein>